<reference evidence="2" key="1">
    <citation type="submission" date="2016-06" db="EMBL/GenBank/DDBJ databases">
        <title>Parallel loss of symbiosis genes in relatives of nitrogen-fixing non-legume Parasponia.</title>
        <authorList>
            <person name="Van Velzen R."/>
            <person name="Holmer R."/>
            <person name="Bu F."/>
            <person name="Rutten L."/>
            <person name="Van Zeijl A."/>
            <person name="Liu W."/>
            <person name="Santuari L."/>
            <person name="Cao Q."/>
            <person name="Sharma T."/>
            <person name="Shen D."/>
            <person name="Roswanjaya Y."/>
            <person name="Wardhani T."/>
            <person name="Kalhor M.S."/>
            <person name="Jansen J."/>
            <person name="Van den Hoogen J."/>
            <person name="Gungor B."/>
            <person name="Hartog M."/>
            <person name="Hontelez J."/>
            <person name="Verver J."/>
            <person name="Yang W.-C."/>
            <person name="Schijlen E."/>
            <person name="Repin R."/>
            <person name="Schilthuizen M."/>
            <person name="Schranz E."/>
            <person name="Heidstra R."/>
            <person name="Miyata K."/>
            <person name="Fedorova E."/>
            <person name="Kohlen W."/>
            <person name="Bisseling T."/>
            <person name="Smit S."/>
            <person name="Geurts R."/>
        </authorList>
    </citation>
    <scope>NUCLEOTIDE SEQUENCE [LARGE SCALE GENOMIC DNA]</scope>
    <source>
        <strain evidence="2">cv. WU1-14</strain>
    </source>
</reference>
<accession>A0A2P5DSZ3</accession>
<name>A0A2P5DSZ3_PARAD</name>
<dbReference type="EMBL" id="JXTB01000018">
    <property type="protein sequence ID" value="PON76417.1"/>
    <property type="molecule type" value="Genomic_DNA"/>
</dbReference>
<keyword evidence="2" id="KW-1185">Reference proteome</keyword>
<sequence length="92" mass="10283">MGSAQSNSCLNNWKSEASRVFCQKIIGGSALLQTQTVHLIQSWVGVRIRQTVLTGWRVAKVSPLPDSYHKGRRKVDHNNAKEITVTTACDFR</sequence>
<gene>
    <name evidence="1" type="ORF">PanWU01x14_034710</name>
</gene>
<protein>
    <submittedName>
        <fullName evidence="1">Uncharacterized protein</fullName>
    </submittedName>
</protein>
<dbReference type="AlphaFoldDB" id="A0A2P5DSZ3"/>
<comment type="caution">
    <text evidence="1">The sequence shown here is derived from an EMBL/GenBank/DDBJ whole genome shotgun (WGS) entry which is preliminary data.</text>
</comment>
<dbReference type="Proteomes" id="UP000237105">
    <property type="component" value="Unassembled WGS sequence"/>
</dbReference>
<organism evidence="1 2">
    <name type="scientific">Parasponia andersonii</name>
    <name type="common">Sponia andersonii</name>
    <dbReference type="NCBI Taxonomy" id="3476"/>
    <lineage>
        <taxon>Eukaryota</taxon>
        <taxon>Viridiplantae</taxon>
        <taxon>Streptophyta</taxon>
        <taxon>Embryophyta</taxon>
        <taxon>Tracheophyta</taxon>
        <taxon>Spermatophyta</taxon>
        <taxon>Magnoliopsida</taxon>
        <taxon>eudicotyledons</taxon>
        <taxon>Gunneridae</taxon>
        <taxon>Pentapetalae</taxon>
        <taxon>rosids</taxon>
        <taxon>fabids</taxon>
        <taxon>Rosales</taxon>
        <taxon>Cannabaceae</taxon>
        <taxon>Parasponia</taxon>
    </lineage>
</organism>
<feature type="non-terminal residue" evidence="1">
    <location>
        <position position="92"/>
    </location>
</feature>
<evidence type="ECO:0000313" key="1">
    <source>
        <dbReference type="EMBL" id="PON76417.1"/>
    </source>
</evidence>
<evidence type="ECO:0000313" key="2">
    <source>
        <dbReference type="Proteomes" id="UP000237105"/>
    </source>
</evidence>
<proteinExistence type="predicted"/>